<comment type="caution">
    <text evidence="3">The sequence shown here is derived from an EMBL/GenBank/DDBJ whole genome shotgun (WGS) entry which is preliminary data.</text>
</comment>
<dbReference type="Gene3D" id="3.30.1760.10">
    <property type="entry name" value="Conserved hypothetical protein from pyrococcus furiosus pfu- 392566-001, domain 2"/>
    <property type="match status" value="1"/>
</dbReference>
<name>A0A2H0BZ39_9BACT</name>
<keyword evidence="1" id="KW-0547">Nucleotide-binding</keyword>
<sequence length="277" mass="32287">MKNNLFHLEVITIKNILIHEEFDPFISIKLTNYLKKNKVLSNPILVASLGEKQYIQLDGMNRITCFKKLGIKTIAAQIVDYSDQKQIELSSWLHLFQSNLKELLDFIKKDKNLVINQGSIDQVGHRYIKENDFGRLVSIVTKKNEVFFVSTKGNFSDKIKRLNNIVSFYKKSLARGVLPYPFTQDNVKQFFQQYPNFNNIIIFPSFTPQQVIETVKSGFLFPTGITRYIVKGRCLNINVPLSLFNNKKSLKKQNELFNKLMSEKRCRLYEENVINCE</sequence>
<organism evidence="3 4">
    <name type="scientific">Candidatus Roizmanbacteria bacterium CG22_combo_CG10-13_8_21_14_all_35_9</name>
    <dbReference type="NCBI Taxonomy" id="1974861"/>
    <lineage>
        <taxon>Bacteria</taxon>
        <taxon>Candidatus Roizmaniibacteriota</taxon>
    </lineage>
</organism>
<dbReference type="EMBL" id="PCTB01000098">
    <property type="protein sequence ID" value="PIP62300.1"/>
    <property type="molecule type" value="Genomic_DNA"/>
</dbReference>
<dbReference type="Gene3D" id="3.90.1530.10">
    <property type="entry name" value="Conserved hypothetical protein from pyrococcus furiosus pfu- 392566-001, ParB domain"/>
    <property type="match status" value="1"/>
</dbReference>
<dbReference type="InterPro" id="IPR023098">
    <property type="entry name" value="SerK/SbnI_C"/>
</dbReference>
<evidence type="ECO:0000313" key="4">
    <source>
        <dbReference type="Proteomes" id="UP000231021"/>
    </source>
</evidence>
<dbReference type="SUPFAM" id="SSF110849">
    <property type="entry name" value="ParB/Sulfiredoxin"/>
    <property type="match status" value="1"/>
</dbReference>
<reference evidence="3 4" key="1">
    <citation type="submission" date="2017-09" db="EMBL/GenBank/DDBJ databases">
        <title>Depth-based differentiation of microbial function through sediment-hosted aquifers and enrichment of novel symbionts in the deep terrestrial subsurface.</title>
        <authorList>
            <person name="Probst A.J."/>
            <person name="Ladd B."/>
            <person name="Jarett J.K."/>
            <person name="Geller-Mcgrath D.E."/>
            <person name="Sieber C.M."/>
            <person name="Emerson J.B."/>
            <person name="Anantharaman K."/>
            <person name="Thomas B.C."/>
            <person name="Malmstrom R."/>
            <person name="Stieglmeier M."/>
            <person name="Klingl A."/>
            <person name="Woyke T."/>
            <person name="Ryan C.M."/>
            <person name="Banfield J.F."/>
        </authorList>
    </citation>
    <scope>NUCLEOTIDE SEQUENCE [LARGE SCALE GENOMIC DNA]</scope>
    <source>
        <strain evidence="3">CG22_combo_CG10-13_8_21_14_all_35_9</strain>
    </source>
</reference>
<evidence type="ECO:0008006" key="5">
    <source>
        <dbReference type="Google" id="ProtNLM"/>
    </source>
</evidence>
<accession>A0A2H0BZ39</accession>
<dbReference type="AlphaFoldDB" id="A0A2H0BZ39"/>
<evidence type="ECO:0000256" key="2">
    <source>
        <dbReference type="ARBA" id="ARBA00022840"/>
    </source>
</evidence>
<keyword evidence="2" id="KW-0067">ATP-binding</keyword>
<protein>
    <recommendedName>
        <fullName evidence="5">ParB/Sulfiredoxin domain-containing protein</fullName>
    </recommendedName>
</protein>
<dbReference type="Proteomes" id="UP000231021">
    <property type="component" value="Unassembled WGS sequence"/>
</dbReference>
<evidence type="ECO:0000256" key="1">
    <source>
        <dbReference type="ARBA" id="ARBA00022741"/>
    </source>
</evidence>
<evidence type="ECO:0000313" key="3">
    <source>
        <dbReference type="EMBL" id="PIP62300.1"/>
    </source>
</evidence>
<proteinExistence type="predicted"/>
<gene>
    <name evidence="3" type="ORF">COW98_04880</name>
</gene>
<dbReference type="GO" id="GO:0005524">
    <property type="term" value="F:ATP binding"/>
    <property type="evidence" value="ECO:0007669"/>
    <property type="project" value="UniProtKB-KW"/>
</dbReference>
<dbReference type="InterPro" id="IPR036086">
    <property type="entry name" value="ParB/Sulfiredoxin_sf"/>
</dbReference>